<protein>
    <recommendedName>
        <fullName evidence="1">Heterokaryon incompatibility domain-containing protein</fullName>
    </recommendedName>
</protein>
<evidence type="ECO:0000313" key="3">
    <source>
        <dbReference type="Proteomes" id="UP000054321"/>
    </source>
</evidence>
<dbReference type="EMBL" id="KN832882">
    <property type="protein sequence ID" value="KIM97117.1"/>
    <property type="molecule type" value="Genomic_DNA"/>
</dbReference>
<dbReference type="Pfam" id="PF06985">
    <property type="entry name" value="HET"/>
    <property type="match status" value="1"/>
</dbReference>
<organism evidence="2 3">
    <name type="scientific">Oidiodendron maius (strain Zn)</name>
    <dbReference type="NCBI Taxonomy" id="913774"/>
    <lineage>
        <taxon>Eukaryota</taxon>
        <taxon>Fungi</taxon>
        <taxon>Dikarya</taxon>
        <taxon>Ascomycota</taxon>
        <taxon>Pezizomycotina</taxon>
        <taxon>Leotiomycetes</taxon>
        <taxon>Leotiomycetes incertae sedis</taxon>
        <taxon>Myxotrichaceae</taxon>
        <taxon>Oidiodendron</taxon>
    </lineage>
</organism>
<dbReference type="PANTHER" id="PTHR24148">
    <property type="entry name" value="ANKYRIN REPEAT DOMAIN-CONTAINING PROTEIN 39 HOMOLOG-RELATED"/>
    <property type="match status" value="1"/>
</dbReference>
<name>A0A0C3D5G7_OIDMZ</name>
<sequence length="605" mass="68540">MAANESRRRADPALVASKNGEGSIVLKHPYHPLEQNIDCTRFVKIEPAENDEDPIVCTLVHKAFSERPKFEALSYMWGDESIEESILLDGVEFGVRRNLRDALGRLRNRAPDMLFWIDAISINQQDIPERNRQLCMMSHIYFRASTVVIWLGNRYLKYQGQLSELKSHQSCAHFSADLDVESTHTKEEAATIVHDQEREMVRELIADGYWNRLWIVQEIGRAEKKQVCFGDLDMTWDSFIRFITMHSDRGSGGPLKLAKQLIEKHIGAHTFRRLLEDHRHAECKEPRDTIYGLVGLAVDGHGFPMDYNKSLMEVWTDTMEFMNGHGLFQESKQESDIMYFGSLVKSRLMNTQFTPLQQLLLPYKAEDDSNLIIDGPQPSINPKAFKIKAYVLGSIGVVGPSSAEIASSLRKVDQWTQQVQKGFKNDINSASLESDRLISKILNSKDTDLARLCSSHVSGVRWDRFSYEDSLLSYYLDRNKTIDIGQQSLAVTINNHNATGNAYLYQIHNNRLGSVPWKMGITSAQAQPGDLICWDMGTNKAFVVRLGGGVKGFTTSQIFGTALATNDLGLSEVDRRTRSNWIWGEGNRQTTYLKMDAATIFIALS</sequence>
<dbReference type="AlphaFoldDB" id="A0A0C3D5G7"/>
<dbReference type="InterPro" id="IPR010730">
    <property type="entry name" value="HET"/>
</dbReference>
<reference evidence="2 3" key="1">
    <citation type="submission" date="2014-04" db="EMBL/GenBank/DDBJ databases">
        <authorList>
            <consortium name="DOE Joint Genome Institute"/>
            <person name="Kuo A."/>
            <person name="Martino E."/>
            <person name="Perotto S."/>
            <person name="Kohler A."/>
            <person name="Nagy L.G."/>
            <person name="Floudas D."/>
            <person name="Copeland A."/>
            <person name="Barry K.W."/>
            <person name="Cichocki N."/>
            <person name="Veneault-Fourrey C."/>
            <person name="LaButti K."/>
            <person name="Lindquist E.A."/>
            <person name="Lipzen A."/>
            <person name="Lundell T."/>
            <person name="Morin E."/>
            <person name="Murat C."/>
            <person name="Sun H."/>
            <person name="Tunlid A."/>
            <person name="Henrissat B."/>
            <person name="Grigoriev I.V."/>
            <person name="Hibbett D.S."/>
            <person name="Martin F."/>
            <person name="Nordberg H.P."/>
            <person name="Cantor M.N."/>
            <person name="Hua S.X."/>
        </authorList>
    </citation>
    <scope>NUCLEOTIDE SEQUENCE [LARGE SCALE GENOMIC DNA]</scope>
    <source>
        <strain evidence="2 3">Zn</strain>
    </source>
</reference>
<evidence type="ECO:0000313" key="2">
    <source>
        <dbReference type="EMBL" id="KIM97117.1"/>
    </source>
</evidence>
<gene>
    <name evidence="2" type="ORF">OIDMADRAFT_57755</name>
</gene>
<dbReference type="HOGENOM" id="CLU_004184_11_0_1"/>
<keyword evidence="3" id="KW-1185">Reference proteome</keyword>
<dbReference type="Proteomes" id="UP000054321">
    <property type="component" value="Unassembled WGS sequence"/>
</dbReference>
<dbReference type="InParanoid" id="A0A0C3D5G7"/>
<reference evidence="3" key="2">
    <citation type="submission" date="2015-01" db="EMBL/GenBank/DDBJ databases">
        <title>Evolutionary Origins and Diversification of the Mycorrhizal Mutualists.</title>
        <authorList>
            <consortium name="DOE Joint Genome Institute"/>
            <consortium name="Mycorrhizal Genomics Consortium"/>
            <person name="Kohler A."/>
            <person name="Kuo A."/>
            <person name="Nagy L.G."/>
            <person name="Floudas D."/>
            <person name="Copeland A."/>
            <person name="Barry K.W."/>
            <person name="Cichocki N."/>
            <person name="Veneault-Fourrey C."/>
            <person name="LaButti K."/>
            <person name="Lindquist E.A."/>
            <person name="Lipzen A."/>
            <person name="Lundell T."/>
            <person name="Morin E."/>
            <person name="Murat C."/>
            <person name="Riley R."/>
            <person name="Ohm R."/>
            <person name="Sun H."/>
            <person name="Tunlid A."/>
            <person name="Henrissat B."/>
            <person name="Grigoriev I.V."/>
            <person name="Hibbett D.S."/>
            <person name="Martin F."/>
        </authorList>
    </citation>
    <scope>NUCLEOTIDE SEQUENCE [LARGE SCALE GENOMIC DNA]</scope>
    <source>
        <strain evidence="3">Zn</strain>
    </source>
</reference>
<dbReference type="PANTHER" id="PTHR24148:SF64">
    <property type="entry name" value="HETEROKARYON INCOMPATIBILITY DOMAIN-CONTAINING PROTEIN"/>
    <property type="match status" value="1"/>
</dbReference>
<evidence type="ECO:0000259" key="1">
    <source>
        <dbReference type="Pfam" id="PF06985"/>
    </source>
</evidence>
<feature type="domain" description="Heterokaryon incompatibility" evidence="1">
    <location>
        <begin position="70"/>
        <end position="218"/>
    </location>
</feature>
<accession>A0A0C3D5G7</accession>
<dbReference type="InterPro" id="IPR052895">
    <property type="entry name" value="HetReg/Transcr_Mod"/>
</dbReference>
<dbReference type="STRING" id="913774.A0A0C3D5G7"/>
<dbReference type="OrthoDB" id="194358at2759"/>
<proteinExistence type="predicted"/>